<evidence type="ECO:0000256" key="3">
    <source>
        <dbReference type="ARBA" id="ARBA00023163"/>
    </source>
</evidence>
<dbReference type="InterPro" id="IPR000524">
    <property type="entry name" value="Tscrpt_reg_HTH_GntR"/>
</dbReference>
<gene>
    <name evidence="6" type="ORF">Athai_10760</name>
</gene>
<organism evidence="6 7">
    <name type="scientific">Actinocatenispora thailandica</name>
    <dbReference type="NCBI Taxonomy" id="227318"/>
    <lineage>
        <taxon>Bacteria</taxon>
        <taxon>Bacillati</taxon>
        <taxon>Actinomycetota</taxon>
        <taxon>Actinomycetes</taxon>
        <taxon>Micromonosporales</taxon>
        <taxon>Micromonosporaceae</taxon>
        <taxon>Actinocatenispora</taxon>
    </lineage>
</organism>
<dbReference type="InterPro" id="IPR011663">
    <property type="entry name" value="UTRA"/>
</dbReference>
<dbReference type="RefSeq" id="WP_203960437.1">
    <property type="nucleotide sequence ID" value="NZ_AP023355.1"/>
</dbReference>
<evidence type="ECO:0000256" key="1">
    <source>
        <dbReference type="ARBA" id="ARBA00023015"/>
    </source>
</evidence>
<proteinExistence type="predicted"/>
<feature type="region of interest" description="Disordered" evidence="4">
    <location>
        <begin position="1"/>
        <end position="22"/>
    </location>
</feature>
<dbReference type="AlphaFoldDB" id="A0A7R7HVB6"/>
<feature type="domain" description="HTH gntR-type" evidence="5">
    <location>
        <begin position="21"/>
        <end position="88"/>
    </location>
</feature>
<evidence type="ECO:0000313" key="6">
    <source>
        <dbReference type="EMBL" id="BCJ33573.1"/>
    </source>
</evidence>
<protein>
    <submittedName>
        <fullName evidence="6">GntR family transcriptional regulator</fullName>
    </submittedName>
</protein>
<dbReference type="InterPro" id="IPR036388">
    <property type="entry name" value="WH-like_DNA-bd_sf"/>
</dbReference>
<dbReference type="InterPro" id="IPR050679">
    <property type="entry name" value="Bact_HTH_transcr_reg"/>
</dbReference>
<dbReference type="EMBL" id="AP023355">
    <property type="protein sequence ID" value="BCJ33573.1"/>
    <property type="molecule type" value="Genomic_DNA"/>
</dbReference>
<dbReference type="InterPro" id="IPR036390">
    <property type="entry name" value="WH_DNA-bd_sf"/>
</dbReference>
<dbReference type="SUPFAM" id="SSF64288">
    <property type="entry name" value="Chorismate lyase-like"/>
    <property type="match status" value="1"/>
</dbReference>
<dbReference type="GO" id="GO:0003677">
    <property type="term" value="F:DNA binding"/>
    <property type="evidence" value="ECO:0007669"/>
    <property type="project" value="UniProtKB-KW"/>
</dbReference>
<dbReference type="PANTHER" id="PTHR44846">
    <property type="entry name" value="MANNOSYL-D-GLYCERATE TRANSPORT/METABOLISM SYSTEM REPRESSOR MNGR-RELATED"/>
    <property type="match status" value="1"/>
</dbReference>
<dbReference type="SUPFAM" id="SSF46785">
    <property type="entry name" value="Winged helix' DNA-binding domain"/>
    <property type="match status" value="1"/>
</dbReference>
<dbReference type="PRINTS" id="PR00035">
    <property type="entry name" value="HTHGNTR"/>
</dbReference>
<dbReference type="GO" id="GO:0003700">
    <property type="term" value="F:DNA-binding transcription factor activity"/>
    <property type="evidence" value="ECO:0007669"/>
    <property type="project" value="InterPro"/>
</dbReference>
<dbReference type="Proteomes" id="UP000611640">
    <property type="component" value="Chromosome"/>
</dbReference>
<dbReference type="SMART" id="SM00345">
    <property type="entry name" value="HTH_GNTR"/>
    <property type="match status" value="1"/>
</dbReference>
<dbReference type="PANTHER" id="PTHR44846:SF17">
    <property type="entry name" value="GNTR-FAMILY TRANSCRIPTIONAL REGULATOR"/>
    <property type="match status" value="1"/>
</dbReference>
<dbReference type="SMART" id="SM00866">
    <property type="entry name" value="UTRA"/>
    <property type="match status" value="1"/>
</dbReference>
<evidence type="ECO:0000313" key="7">
    <source>
        <dbReference type="Proteomes" id="UP000611640"/>
    </source>
</evidence>
<dbReference type="Gene3D" id="3.40.1410.10">
    <property type="entry name" value="Chorismate lyase-like"/>
    <property type="match status" value="1"/>
</dbReference>
<keyword evidence="2" id="KW-0238">DNA-binding</keyword>
<keyword evidence="3" id="KW-0804">Transcription</keyword>
<evidence type="ECO:0000256" key="4">
    <source>
        <dbReference type="SAM" id="MobiDB-lite"/>
    </source>
</evidence>
<dbReference type="GO" id="GO:0045892">
    <property type="term" value="P:negative regulation of DNA-templated transcription"/>
    <property type="evidence" value="ECO:0007669"/>
    <property type="project" value="TreeGrafter"/>
</dbReference>
<keyword evidence="1" id="KW-0805">Transcription regulation</keyword>
<dbReference type="PROSITE" id="PS50949">
    <property type="entry name" value="HTH_GNTR"/>
    <property type="match status" value="1"/>
</dbReference>
<accession>A0A7R7HVB6</accession>
<dbReference type="InterPro" id="IPR028978">
    <property type="entry name" value="Chorismate_lyase_/UTRA_dom_sf"/>
</dbReference>
<evidence type="ECO:0000259" key="5">
    <source>
        <dbReference type="PROSITE" id="PS50949"/>
    </source>
</evidence>
<name>A0A7R7HVB6_9ACTN</name>
<evidence type="ECO:0000256" key="2">
    <source>
        <dbReference type="ARBA" id="ARBA00023125"/>
    </source>
</evidence>
<dbReference type="KEGG" id="atl:Athai_10760"/>
<keyword evidence="7" id="KW-1185">Reference proteome</keyword>
<dbReference type="Gene3D" id="1.10.10.10">
    <property type="entry name" value="Winged helix-like DNA-binding domain superfamily/Winged helix DNA-binding domain"/>
    <property type="match status" value="1"/>
</dbReference>
<dbReference type="Pfam" id="PF07702">
    <property type="entry name" value="UTRA"/>
    <property type="match status" value="1"/>
</dbReference>
<dbReference type="Pfam" id="PF00392">
    <property type="entry name" value="GntR"/>
    <property type="match status" value="1"/>
</dbReference>
<reference evidence="6 7" key="1">
    <citation type="submission" date="2020-08" db="EMBL/GenBank/DDBJ databases">
        <title>Whole genome shotgun sequence of Actinocatenispora thailandica NBRC 105041.</title>
        <authorList>
            <person name="Komaki H."/>
            <person name="Tamura T."/>
        </authorList>
    </citation>
    <scope>NUCLEOTIDE SEQUENCE [LARGE SCALE GENOMIC DNA]</scope>
    <source>
        <strain evidence="6 7">NBRC 105041</strain>
    </source>
</reference>
<sequence>MTPPADRTGAGPGRPPGARRADQARRVADVLRQHALSGGYRDGRLPDEATLIRDFGASRNAVRAALALLAAEGLVERRRGVGTVVVGRRHSHPLDRLTGLAETLGDAGEVRNEVRVAEVIAAPAAIAARLGDPVLHLERLRHLAGRPLSLDSSYLAADVGRQLLARDLAGRDVFGLIEEITGQPLGAAEVTVAPAVADADTAALLAVPAGAPLFAIERFSRLADGRPVDLEYLRVRGDRTTLSATLHR</sequence>